<dbReference type="Gene3D" id="3.30.1330.30">
    <property type="match status" value="1"/>
</dbReference>
<dbReference type="Gene3D" id="3.40.1280.10">
    <property type="match status" value="1"/>
</dbReference>
<dbReference type="InterPro" id="IPR029064">
    <property type="entry name" value="Ribosomal_eL30-like_sf"/>
</dbReference>
<reference evidence="4" key="1">
    <citation type="submission" date="2019-08" db="EMBL/GenBank/DDBJ databases">
        <authorList>
            <person name="Kucharzyk K."/>
            <person name="Murdoch R.W."/>
            <person name="Higgins S."/>
            <person name="Loffler F."/>
        </authorList>
    </citation>
    <scope>NUCLEOTIDE SEQUENCE</scope>
</reference>
<sequence length="270" mass="29694">MKEVKQRNVPEMDSPEYLAKKKHFERMITVYGKNAVSDLLHVHREWTIERILVDRDNRSEAIRKIVQTAQKRNIQVKEMTREQLTRISRNKDEDQGIVADVVGNIETDWNSWLQSATSTGRLIALDGVTNPVNVGMIIRSAAAAGVDGILIPDKGVPAMNQPLLIKASAGTVFGMKLYRCPELAGALELAKSSGFQIIGLSGDQNALNLLDHKPGKKAIYVLGNESVGLAEEVQQLCNSFCRIPMAKMVESLNVAAAATLLSYAIGTIRE</sequence>
<evidence type="ECO:0000313" key="4">
    <source>
        <dbReference type="EMBL" id="MPM12985.1"/>
    </source>
</evidence>
<dbReference type="Pfam" id="PF00588">
    <property type="entry name" value="SpoU_methylase"/>
    <property type="match status" value="1"/>
</dbReference>
<dbReference type="EMBL" id="VSSQ01002049">
    <property type="protein sequence ID" value="MPM12985.1"/>
    <property type="molecule type" value="Genomic_DNA"/>
</dbReference>
<accession>A0A644X9W5</accession>
<keyword evidence="1 4" id="KW-0489">Methyltransferase</keyword>
<feature type="domain" description="RNA 2-O ribose methyltransferase substrate binding" evidence="3">
    <location>
        <begin position="29"/>
        <end position="107"/>
    </location>
</feature>
<dbReference type="PANTHER" id="PTHR46429:SF1">
    <property type="entry name" value="23S RRNA (GUANOSINE-2'-O-)-METHYLTRANSFERASE RLMB"/>
    <property type="match status" value="1"/>
</dbReference>
<name>A0A644X9W5_9ZZZZ</name>
<dbReference type="GO" id="GO:0005829">
    <property type="term" value="C:cytosol"/>
    <property type="evidence" value="ECO:0007669"/>
    <property type="project" value="TreeGrafter"/>
</dbReference>
<dbReference type="GO" id="GO:0008173">
    <property type="term" value="F:RNA methyltransferase activity"/>
    <property type="evidence" value="ECO:0007669"/>
    <property type="project" value="InterPro"/>
</dbReference>
<gene>
    <name evidence="4" type="ORF">SDC9_59340</name>
</gene>
<dbReference type="InterPro" id="IPR001537">
    <property type="entry name" value="SpoU_MeTrfase"/>
</dbReference>
<dbReference type="InterPro" id="IPR029026">
    <property type="entry name" value="tRNA_m1G_MTases_N"/>
</dbReference>
<dbReference type="InterPro" id="IPR013123">
    <property type="entry name" value="SpoU_subst-bd"/>
</dbReference>
<dbReference type="SMART" id="SM00967">
    <property type="entry name" value="SpoU_sub_bind"/>
    <property type="match status" value="1"/>
</dbReference>
<dbReference type="CDD" id="cd18095">
    <property type="entry name" value="SpoU-like_rRNA-MTase"/>
    <property type="match status" value="1"/>
</dbReference>
<evidence type="ECO:0000259" key="3">
    <source>
        <dbReference type="SMART" id="SM00967"/>
    </source>
</evidence>
<dbReference type="GO" id="GO:0032259">
    <property type="term" value="P:methylation"/>
    <property type="evidence" value="ECO:0007669"/>
    <property type="project" value="UniProtKB-KW"/>
</dbReference>
<dbReference type="InterPro" id="IPR004441">
    <property type="entry name" value="rRNA_MeTrfase_TrmH"/>
</dbReference>
<dbReference type="GO" id="GO:0003723">
    <property type="term" value="F:RNA binding"/>
    <property type="evidence" value="ECO:0007669"/>
    <property type="project" value="InterPro"/>
</dbReference>
<keyword evidence="2 4" id="KW-0808">Transferase</keyword>
<organism evidence="4">
    <name type="scientific">bioreactor metagenome</name>
    <dbReference type="NCBI Taxonomy" id="1076179"/>
    <lineage>
        <taxon>unclassified sequences</taxon>
        <taxon>metagenomes</taxon>
        <taxon>ecological metagenomes</taxon>
    </lineage>
</organism>
<dbReference type="GO" id="GO:0006396">
    <property type="term" value="P:RNA processing"/>
    <property type="evidence" value="ECO:0007669"/>
    <property type="project" value="InterPro"/>
</dbReference>
<dbReference type="InterPro" id="IPR029028">
    <property type="entry name" value="Alpha/beta_knot_MTases"/>
</dbReference>
<evidence type="ECO:0000256" key="1">
    <source>
        <dbReference type="ARBA" id="ARBA00022603"/>
    </source>
</evidence>
<dbReference type="SUPFAM" id="SSF55315">
    <property type="entry name" value="L30e-like"/>
    <property type="match status" value="1"/>
</dbReference>
<dbReference type="SUPFAM" id="SSF75217">
    <property type="entry name" value="alpha/beta knot"/>
    <property type="match status" value="1"/>
</dbReference>
<protein>
    <submittedName>
        <fullName evidence="4">Putative TrmH family tRNA/rRNA methyltransferase</fullName>
        <ecNumber evidence="4">2.1.1.-</ecNumber>
    </submittedName>
</protein>
<dbReference type="PANTHER" id="PTHR46429">
    <property type="entry name" value="23S RRNA (GUANOSINE-2'-O-)-METHYLTRANSFERASE RLMB"/>
    <property type="match status" value="1"/>
</dbReference>
<dbReference type="EC" id="2.1.1.-" evidence="4"/>
<comment type="caution">
    <text evidence="4">The sequence shown here is derived from an EMBL/GenBank/DDBJ whole genome shotgun (WGS) entry which is preliminary data.</text>
</comment>
<evidence type="ECO:0000256" key="2">
    <source>
        <dbReference type="ARBA" id="ARBA00022679"/>
    </source>
</evidence>
<proteinExistence type="predicted"/>
<dbReference type="AlphaFoldDB" id="A0A644X9W5"/>
<dbReference type="Pfam" id="PF08032">
    <property type="entry name" value="SpoU_sub_bind"/>
    <property type="match status" value="1"/>
</dbReference>